<evidence type="ECO:0000313" key="1">
    <source>
        <dbReference type="EMBL" id="MFK2929460.1"/>
    </source>
</evidence>
<organism evidence="1 2">
    <name type="scientific">Dyella agri</name>
    <dbReference type="NCBI Taxonomy" id="1926869"/>
    <lineage>
        <taxon>Bacteria</taxon>
        <taxon>Pseudomonadati</taxon>
        <taxon>Pseudomonadota</taxon>
        <taxon>Gammaproteobacteria</taxon>
        <taxon>Lysobacterales</taxon>
        <taxon>Rhodanobacteraceae</taxon>
        <taxon>Dyella</taxon>
    </lineage>
</organism>
<sequence>MKRLLSGFVLVAFAVLLSGCYYDPGYSYVRATPYAGPAYYGNGVVYGDGYYAAPGWYGGWYDGWYGCCYAPGVTVGGVWYGRGGYRHYHGGGWRGGGQGHWNGSHSHTSSHGNSGYHH</sequence>
<dbReference type="EMBL" id="JADIKL010000001">
    <property type="protein sequence ID" value="MFK2929460.1"/>
    <property type="molecule type" value="Genomic_DNA"/>
</dbReference>
<keyword evidence="2" id="KW-1185">Reference proteome</keyword>
<dbReference type="PROSITE" id="PS51257">
    <property type="entry name" value="PROKAR_LIPOPROTEIN"/>
    <property type="match status" value="1"/>
</dbReference>
<proteinExistence type="predicted"/>
<dbReference type="Proteomes" id="UP001620397">
    <property type="component" value="Unassembled WGS sequence"/>
</dbReference>
<evidence type="ECO:0008006" key="3">
    <source>
        <dbReference type="Google" id="ProtNLM"/>
    </source>
</evidence>
<dbReference type="RefSeq" id="WP_404535532.1">
    <property type="nucleotide sequence ID" value="NZ_JADIKL010000001.1"/>
</dbReference>
<protein>
    <recommendedName>
        <fullName evidence="3">Lipoprotein</fullName>
    </recommendedName>
</protein>
<reference evidence="1 2" key="1">
    <citation type="submission" date="2020-10" db="EMBL/GenBank/DDBJ databases">
        <title>Phylogeny of dyella-like bacteria.</title>
        <authorList>
            <person name="Fu J."/>
        </authorList>
    </citation>
    <scope>NUCLEOTIDE SEQUENCE [LARGE SCALE GENOMIC DNA]</scope>
    <source>
        <strain evidence="1 2">DKC-1</strain>
    </source>
</reference>
<name>A0ABW8KC08_9GAMM</name>
<comment type="caution">
    <text evidence="1">The sequence shown here is derived from an EMBL/GenBank/DDBJ whole genome shotgun (WGS) entry which is preliminary data.</text>
</comment>
<evidence type="ECO:0000313" key="2">
    <source>
        <dbReference type="Proteomes" id="UP001620397"/>
    </source>
</evidence>
<gene>
    <name evidence="1" type="ORF">ISP14_01530</name>
</gene>
<accession>A0ABW8KC08</accession>